<geneLocation type="plasmid" evidence="6">
    <name>pBM20</name>
</geneLocation>
<dbReference type="CDD" id="cd02042">
    <property type="entry name" value="ParAB_family"/>
    <property type="match status" value="1"/>
</dbReference>
<sequence>MPIIAVSTNKGGVLKTSITTNLAGALCNNNKVLIIDTDNQGNVLVSFGINPDSVEQTLYDVLVEGLNPKKAIINVHPNIDVLPANDDMSFLEFDVLSNREKYPNPFKMLKNAMKAIKKEYDYILIDSPPNLGLVQGNILSYAESVLIPFQPEGYSMRSLIKILSAIHNFKEQHNPELKIKGVIATLVDQRTTLHSEVLQKCRRFCAENGIRMFETVIPRSVRFAASVAYERKPATLTDFKNPLVQAYFNLLQEVQE</sequence>
<dbReference type="EMBL" id="AFEU01000007">
    <property type="protein sequence ID" value="EIJ77620.1"/>
    <property type="molecule type" value="Genomic_DNA"/>
</dbReference>
<dbReference type="Proteomes" id="UP000010523">
    <property type="component" value="Unassembled WGS sequence"/>
</dbReference>
<reference evidence="6 7" key="1">
    <citation type="journal article" date="2012" name="Appl. Environ. Microbiol.">
        <title>Genome Sequence of Thermotolerant Bacillus methanolicus: Features and Regulation Related to Methylotrophy and Production of L-Lysine and L-Glutamate from Methanol.</title>
        <authorList>
            <person name="Heggeset T.M."/>
            <person name="Krog A."/>
            <person name="Balzer S."/>
            <person name="Wentzel A."/>
            <person name="Ellingsen T.E."/>
            <person name="Brautaset T."/>
        </authorList>
    </citation>
    <scope>NUCLEOTIDE SEQUENCE [LARGE SCALE GENOMIC DNA]</scope>
    <source>
        <strain evidence="6 7">PB1</strain>
        <plasmid evidence="6">pBM20</plasmid>
    </source>
</reference>
<organism evidence="6 7">
    <name type="scientific">Bacillus methanolicus PB1</name>
    <dbReference type="NCBI Taxonomy" id="997296"/>
    <lineage>
        <taxon>Bacteria</taxon>
        <taxon>Bacillati</taxon>
        <taxon>Bacillota</taxon>
        <taxon>Bacilli</taxon>
        <taxon>Bacillales</taxon>
        <taxon>Bacillaceae</taxon>
        <taxon>Bacillus</taxon>
    </lineage>
</organism>
<dbReference type="Gene3D" id="3.40.50.300">
    <property type="entry name" value="P-loop containing nucleotide triphosphate hydrolases"/>
    <property type="match status" value="1"/>
</dbReference>
<evidence type="ECO:0000256" key="1">
    <source>
        <dbReference type="ARBA" id="ARBA00006976"/>
    </source>
</evidence>
<protein>
    <recommendedName>
        <fullName evidence="4">Sporulation initiation inhibitor protein Soj</fullName>
    </recommendedName>
</protein>
<evidence type="ECO:0000313" key="6">
    <source>
        <dbReference type="EMBL" id="EIJ77620.1"/>
    </source>
</evidence>
<evidence type="ECO:0000256" key="4">
    <source>
        <dbReference type="ARBA" id="ARBA00071824"/>
    </source>
</evidence>
<name>I3DTP9_BACMT</name>
<feature type="domain" description="AAA" evidence="5">
    <location>
        <begin position="2"/>
        <end position="179"/>
    </location>
</feature>
<dbReference type="eggNOG" id="COG1192">
    <property type="taxonomic scope" value="Bacteria"/>
</dbReference>
<gene>
    <name evidence="6" type="primary">parA</name>
    <name evidence="6" type="ORF">PB1_17543</name>
</gene>
<dbReference type="InterPro" id="IPR027417">
    <property type="entry name" value="P-loop_NTPase"/>
</dbReference>
<dbReference type="RefSeq" id="WP_003352252.1">
    <property type="nucleotide sequence ID" value="NZ_AFEU01000007.1"/>
</dbReference>
<comment type="catalytic activity">
    <reaction evidence="2">
        <text>ATP + H2O = ADP + phosphate + H(+)</text>
        <dbReference type="Rhea" id="RHEA:13065"/>
        <dbReference type="ChEBI" id="CHEBI:15377"/>
        <dbReference type="ChEBI" id="CHEBI:15378"/>
        <dbReference type="ChEBI" id="CHEBI:30616"/>
        <dbReference type="ChEBI" id="CHEBI:43474"/>
        <dbReference type="ChEBI" id="CHEBI:456216"/>
    </reaction>
</comment>
<dbReference type="PANTHER" id="PTHR13696:SF52">
    <property type="entry name" value="PARA FAMILY PROTEIN CT_582"/>
    <property type="match status" value="1"/>
</dbReference>
<keyword evidence="6" id="KW-0614">Plasmid</keyword>
<accession>I3DTP9</accession>
<proteinExistence type="inferred from homology"/>
<keyword evidence="7" id="KW-1185">Reference proteome</keyword>
<comment type="subunit">
    <text evidence="3">Dimerizes in the presence of ATP but not ADP; ATP-binding is required for double-stranded (ds)DNA-binding. Interacts with DnaA.</text>
</comment>
<comment type="caution">
    <text evidence="6">The sequence shown here is derived from an EMBL/GenBank/DDBJ whole genome shotgun (WGS) entry which is preliminary data.</text>
</comment>
<evidence type="ECO:0000259" key="5">
    <source>
        <dbReference type="Pfam" id="PF13614"/>
    </source>
</evidence>
<dbReference type="SUPFAM" id="SSF52540">
    <property type="entry name" value="P-loop containing nucleoside triphosphate hydrolases"/>
    <property type="match status" value="1"/>
</dbReference>
<dbReference type="OrthoDB" id="9791162at2"/>
<dbReference type="PATRIC" id="fig|997296.3.peg.22"/>
<evidence type="ECO:0000256" key="3">
    <source>
        <dbReference type="ARBA" id="ARBA00062323"/>
    </source>
</evidence>
<dbReference type="AlphaFoldDB" id="I3DTP9"/>
<comment type="similarity">
    <text evidence="1">Belongs to the ParA family.</text>
</comment>
<dbReference type="Pfam" id="PF13614">
    <property type="entry name" value="AAA_31"/>
    <property type="match status" value="1"/>
</dbReference>
<dbReference type="PANTHER" id="PTHR13696">
    <property type="entry name" value="P-LOOP CONTAINING NUCLEOSIDE TRIPHOSPHATE HYDROLASE"/>
    <property type="match status" value="1"/>
</dbReference>
<dbReference type="InterPro" id="IPR050678">
    <property type="entry name" value="DNA_Partitioning_ATPase"/>
</dbReference>
<dbReference type="InterPro" id="IPR025669">
    <property type="entry name" value="AAA_dom"/>
</dbReference>
<evidence type="ECO:0000313" key="7">
    <source>
        <dbReference type="Proteomes" id="UP000010523"/>
    </source>
</evidence>
<dbReference type="FunFam" id="3.40.50.300:FF:000285">
    <property type="entry name" value="Sporulation initiation inhibitor Soj"/>
    <property type="match status" value="1"/>
</dbReference>
<evidence type="ECO:0000256" key="2">
    <source>
        <dbReference type="ARBA" id="ARBA00049360"/>
    </source>
</evidence>